<evidence type="ECO:0000313" key="7">
    <source>
        <dbReference type="Proteomes" id="UP001338137"/>
    </source>
</evidence>
<evidence type="ECO:0000256" key="2">
    <source>
        <dbReference type="ARBA" id="ARBA00008520"/>
    </source>
</evidence>
<keyword evidence="4 5" id="KW-0732">Signal</keyword>
<protein>
    <submittedName>
        <fullName evidence="6">Extracellular solute-binding protein</fullName>
    </submittedName>
</protein>
<dbReference type="EMBL" id="JARLKY010000102">
    <property type="protein sequence ID" value="MEC0231725.1"/>
    <property type="molecule type" value="Genomic_DNA"/>
</dbReference>
<feature type="chain" id="PRO_5047416535" evidence="5">
    <location>
        <begin position="22"/>
        <end position="436"/>
    </location>
</feature>
<name>A0ABU6GC03_9BACL</name>
<dbReference type="Proteomes" id="UP001338137">
    <property type="component" value="Unassembled WGS sequence"/>
</dbReference>
<accession>A0ABU6GC03</accession>
<dbReference type="RefSeq" id="WP_326075767.1">
    <property type="nucleotide sequence ID" value="NZ_JARLKY010000102.1"/>
</dbReference>
<gene>
    <name evidence="6" type="ORF">P4I72_31940</name>
</gene>
<sequence>MKKWMYMISIGILATSMTACSSGSSEKLANTEKPVTKEGKKVVTLAMQLWPSTMQESSLLFQNIEKKFEEKYPDIDLQIQISEDYEKYKKTTNTALLAGKGPDIFEISSLPIDDYVSKKLLLNMDETMANDKTLNKNDLQTNILEALKQNGGLYAMPMGFSLRAFVGDGDILKNTTVDDKNWTWTEFAKISKKLGESGKERRYALANDPPELLLQELIVDKYSEYVDHSTKKAKFDSPSFVGVMQQIKKMYDDKVMTSEPADIGKQMFYSTILQSPENFINGLHQIFSNPKLLQKPEQTARARIITDSQFAIQAKSTVKEEAWKVIAFFLSEEGQSLQGRHGFSMLKSVNEKQLNDIQKQVKSGKYMLPNGKAPKVSDEEFTKFKEFIHTANNYSVADGKVISMIGEESASFFSGQKSAEEAAKLIQNKVTTFLNE</sequence>
<comment type="subcellular location">
    <subcellularLocation>
        <location evidence="1">Cell envelope</location>
    </subcellularLocation>
</comment>
<dbReference type="PROSITE" id="PS51257">
    <property type="entry name" value="PROKAR_LIPOPROTEIN"/>
    <property type="match status" value="1"/>
</dbReference>
<evidence type="ECO:0000256" key="4">
    <source>
        <dbReference type="ARBA" id="ARBA00022729"/>
    </source>
</evidence>
<dbReference type="SUPFAM" id="SSF53850">
    <property type="entry name" value="Periplasmic binding protein-like II"/>
    <property type="match status" value="1"/>
</dbReference>
<dbReference type="Pfam" id="PF01547">
    <property type="entry name" value="SBP_bac_1"/>
    <property type="match status" value="1"/>
</dbReference>
<comment type="caution">
    <text evidence="6">The sequence shown here is derived from an EMBL/GenBank/DDBJ whole genome shotgun (WGS) entry which is preliminary data.</text>
</comment>
<evidence type="ECO:0000256" key="1">
    <source>
        <dbReference type="ARBA" id="ARBA00004196"/>
    </source>
</evidence>
<comment type="similarity">
    <text evidence="2">Belongs to the bacterial solute-binding protein 1 family.</text>
</comment>
<reference evidence="6 7" key="1">
    <citation type="submission" date="2023-03" db="EMBL/GenBank/DDBJ databases">
        <title>Bacillus Genome Sequencing.</title>
        <authorList>
            <person name="Dunlap C."/>
        </authorList>
    </citation>
    <scope>NUCLEOTIDE SEQUENCE [LARGE SCALE GENOMIC DNA]</scope>
    <source>
        <strain evidence="6 7">BD-533</strain>
    </source>
</reference>
<dbReference type="PANTHER" id="PTHR43649:SF31">
    <property type="entry name" value="SN-GLYCEROL-3-PHOSPHATE-BINDING PERIPLASMIC PROTEIN UGPB"/>
    <property type="match status" value="1"/>
</dbReference>
<dbReference type="InterPro" id="IPR050490">
    <property type="entry name" value="Bact_solute-bd_prot1"/>
</dbReference>
<dbReference type="InterPro" id="IPR006059">
    <property type="entry name" value="SBP"/>
</dbReference>
<evidence type="ECO:0000256" key="3">
    <source>
        <dbReference type="ARBA" id="ARBA00022448"/>
    </source>
</evidence>
<organism evidence="6 7">
    <name type="scientific">Paenibacillus alba</name>
    <dbReference type="NCBI Taxonomy" id="1197127"/>
    <lineage>
        <taxon>Bacteria</taxon>
        <taxon>Bacillati</taxon>
        <taxon>Bacillota</taxon>
        <taxon>Bacilli</taxon>
        <taxon>Bacillales</taxon>
        <taxon>Paenibacillaceae</taxon>
        <taxon>Paenibacillus</taxon>
    </lineage>
</organism>
<evidence type="ECO:0000256" key="5">
    <source>
        <dbReference type="SAM" id="SignalP"/>
    </source>
</evidence>
<proteinExistence type="inferred from homology"/>
<evidence type="ECO:0000313" key="6">
    <source>
        <dbReference type="EMBL" id="MEC0231725.1"/>
    </source>
</evidence>
<dbReference type="PANTHER" id="PTHR43649">
    <property type="entry name" value="ARABINOSE-BINDING PROTEIN-RELATED"/>
    <property type="match status" value="1"/>
</dbReference>
<keyword evidence="7" id="KW-1185">Reference proteome</keyword>
<feature type="signal peptide" evidence="5">
    <location>
        <begin position="1"/>
        <end position="21"/>
    </location>
</feature>
<dbReference type="Gene3D" id="3.40.190.10">
    <property type="entry name" value="Periplasmic binding protein-like II"/>
    <property type="match status" value="1"/>
</dbReference>
<keyword evidence="3" id="KW-0813">Transport</keyword>